<gene>
    <name evidence="1" type="ORF">IPOD504_LOCUS7820</name>
</gene>
<protein>
    <submittedName>
        <fullName evidence="1">Uncharacterized protein</fullName>
    </submittedName>
</protein>
<proteinExistence type="predicted"/>
<sequence length="68" mass="7571">MLSETWPRYGVERVATPPSIPVAVRLRAPIEADALSGHPARRAISAREMTLVCEAELLINFERKSARL</sequence>
<organism evidence="1 2">
    <name type="scientific">Iphiclides podalirius</name>
    <name type="common">scarce swallowtail</name>
    <dbReference type="NCBI Taxonomy" id="110791"/>
    <lineage>
        <taxon>Eukaryota</taxon>
        <taxon>Metazoa</taxon>
        <taxon>Ecdysozoa</taxon>
        <taxon>Arthropoda</taxon>
        <taxon>Hexapoda</taxon>
        <taxon>Insecta</taxon>
        <taxon>Pterygota</taxon>
        <taxon>Neoptera</taxon>
        <taxon>Endopterygota</taxon>
        <taxon>Lepidoptera</taxon>
        <taxon>Glossata</taxon>
        <taxon>Ditrysia</taxon>
        <taxon>Papilionoidea</taxon>
        <taxon>Papilionidae</taxon>
        <taxon>Papilioninae</taxon>
        <taxon>Iphiclides</taxon>
    </lineage>
</organism>
<keyword evidence="2" id="KW-1185">Reference proteome</keyword>
<evidence type="ECO:0000313" key="1">
    <source>
        <dbReference type="EMBL" id="CAH2050974.1"/>
    </source>
</evidence>
<dbReference type="EMBL" id="OW152814">
    <property type="protein sequence ID" value="CAH2050974.1"/>
    <property type="molecule type" value="Genomic_DNA"/>
</dbReference>
<feature type="non-terminal residue" evidence="1">
    <location>
        <position position="68"/>
    </location>
</feature>
<accession>A0ABN8I9L5</accession>
<dbReference type="Proteomes" id="UP000837857">
    <property type="component" value="Chromosome 2"/>
</dbReference>
<name>A0ABN8I9L5_9NEOP</name>
<evidence type="ECO:0000313" key="2">
    <source>
        <dbReference type="Proteomes" id="UP000837857"/>
    </source>
</evidence>
<reference evidence="1" key="1">
    <citation type="submission" date="2022-03" db="EMBL/GenBank/DDBJ databases">
        <authorList>
            <person name="Martin H S."/>
        </authorList>
    </citation>
    <scope>NUCLEOTIDE SEQUENCE</scope>
</reference>